<dbReference type="PANTHER" id="PTHR42910:SF1">
    <property type="entry name" value="MAJOR FACILITATOR SUPERFAMILY (MFS) PROFILE DOMAIN-CONTAINING PROTEIN"/>
    <property type="match status" value="1"/>
</dbReference>
<evidence type="ECO:0000313" key="8">
    <source>
        <dbReference type="Proteomes" id="UP000636394"/>
    </source>
</evidence>
<feature type="transmembrane region" description="Helical" evidence="5">
    <location>
        <begin position="188"/>
        <end position="207"/>
    </location>
</feature>
<dbReference type="InterPro" id="IPR036259">
    <property type="entry name" value="MFS_trans_sf"/>
</dbReference>
<dbReference type="Pfam" id="PF07690">
    <property type="entry name" value="MFS_1"/>
    <property type="match status" value="1"/>
</dbReference>
<evidence type="ECO:0000256" key="5">
    <source>
        <dbReference type="SAM" id="Phobius"/>
    </source>
</evidence>
<dbReference type="PANTHER" id="PTHR42910">
    <property type="entry name" value="TRANSPORTER SCO4007-RELATED"/>
    <property type="match status" value="1"/>
</dbReference>
<evidence type="ECO:0000256" key="1">
    <source>
        <dbReference type="ARBA" id="ARBA00004651"/>
    </source>
</evidence>
<keyword evidence="8" id="KW-1185">Reference proteome</keyword>
<feature type="transmembrane region" description="Helical" evidence="5">
    <location>
        <begin position="34"/>
        <end position="52"/>
    </location>
</feature>
<feature type="transmembrane region" description="Helical" evidence="5">
    <location>
        <begin position="388"/>
        <end position="409"/>
    </location>
</feature>
<dbReference type="CDD" id="cd17324">
    <property type="entry name" value="MFS_NepI_like"/>
    <property type="match status" value="1"/>
</dbReference>
<feature type="transmembrane region" description="Helical" evidence="5">
    <location>
        <begin position="72"/>
        <end position="91"/>
    </location>
</feature>
<name>A0ABX0IJH8_9ACTN</name>
<feature type="transmembrane region" description="Helical" evidence="5">
    <location>
        <begin position="100"/>
        <end position="119"/>
    </location>
</feature>
<organism evidence="7 8">
    <name type="scientific">Xiamenia xianingshaonis</name>
    <dbReference type="NCBI Taxonomy" id="2682776"/>
    <lineage>
        <taxon>Bacteria</taxon>
        <taxon>Bacillati</taxon>
        <taxon>Actinomycetota</taxon>
        <taxon>Coriobacteriia</taxon>
        <taxon>Eggerthellales</taxon>
        <taxon>Eggerthellaceae</taxon>
        <taxon>Xiamenia</taxon>
    </lineage>
</organism>
<feature type="domain" description="Major facilitator superfamily (MFS) profile" evidence="6">
    <location>
        <begin position="31"/>
        <end position="413"/>
    </location>
</feature>
<dbReference type="PROSITE" id="PS50850">
    <property type="entry name" value="MFS"/>
    <property type="match status" value="1"/>
</dbReference>
<dbReference type="Proteomes" id="UP000636394">
    <property type="component" value="Unassembled WGS sequence"/>
</dbReference>
<evidence type="ECO:0000313" key="7">
    <source>
        <dbReference type="EMBL" id="NHM14989.1"/>
    </source>
</evidence>
<feature type="transmembrane region" description="Helical" evidence="5">
    <location>
        <begin position="364"/>
        <end position="382"/>
    </location>
</feature>
<keyword evidence="4 5" id="KW-0472">Membrane</keyword>
<reference evidence="7 8" key="1">
    <citation type="submission" date="2019-11" db="EMBL/GenBank/DDBJ databases">
        <title>Eggerthellaceae novel genus isolated from the rectal contents of marmort.</title>
        <authorList>
            <person name="Zhang G."/>
        </authorList>
    </citation>
    <scope>NUCLEOTIDE SEQUENCE [LARGE SCALE GENOMIC DNA]</scope>
    <source>
        <strain evidence="8">zg-886</strain>
    </source>
</reference>
<gene>
    <name evidence="7" type="ORF">GMI68_09530</name>
</gene>
<dbReference type="InterPro" id="IPR011701">
    <property type="entry name" value="MFS"/>
</dbReference>
<keyword evidence="2 5" id="KW-0812">Transmembrane</keyword>
<feature type="transmembrane region" description="Helical" evidence="5">
    <location>
        <begin position="273"/>
        <end position="291"/>
    </location>
</feature>
<keyword evidence="3 5" id="KW-1133">Transmembrane helix</keyword>
<evidence type="ECO:0000256" key="4">
    <source>
        <dbReference type="ARBA" id="ARBA00023136"/>
    </source>
</evidence>
<comment type="subcellular location">
    <subcellularLocation>
        <location evidence="1">Cell membrane</location>
        <topology evidence="1">Multi-pass membrane protein</topology>
    </subcellularLocation>
</comment>
<feature type="transmembrane region" description="Helical" evidence="5">
    <location>
        <begin position="237"/>
        <end position="261"/>
    </location>
</feature>
<feature type="transmembrane region" description="Helical" evidence="5">
    <location>
        <begin position="157"/>
        <end position="176"/>
    </location>
</feature>
<comment type="caution">
    <text evidence="7">The sequence shown here is derived from an EMBL/GenBank/DDBJ whole genome shotgun (WGS) entry which is preliminary data.</text>
</comment>
<evidence type="ECO:0000256" key="2">
    <source>
        <dbReference type="ARBA" id="ARBA00022692"/>
    </source>
</evidence>
<dbReference type="EMBL" id="WPCR01000019">
    <property type="protein sequence ID" value="NHM14989.1"/>
    <property type="molecule type" value="Genomic_DNA"/>
</dbReference>
<evidence type="ECO:0000259" key="6">
    <source>
        <dbReference type="PROSITE" id="PS50850"/>
    </source>
</evidence>
<feature type="transmembrane region" description="Helical" evidence="5">
    <location>
        <begin position="298"/>
        <end position="318"/>
    </location>
</feature>
<feature type="transmembrane region" description="Helical" evidence="5">
    <location>
        <begin position="125"/>
        <end position="145"/>
    </location>
</feature>
<sequence length="413" mass="43053">MEVLVKAADDRKPRTEAMEAGASKNDRFALTKPLTALLAIAAGLAIGNLYWAQPLLVQISGSLGVEVADTGLLITATQIGYAAGILLIVPLGDICPRRKLITVVMALAACSLLACATAPSFLFLAFGLSALGVTTVSGQIIIPLARDLADPKEQGQAVGILAAGVMLGILAARTLSGLVADFLGWRSIYLIATVTNLVLAGVLFKALPKMPAKEKTPYPKLIADVFKSIVRYKPLKWILITNGIVFGVVFNLFWTSLTFLLAAEPFGYNTFQIGLVSIAGITGAVASFGVGKLQDKGYGVQATGAFIGVSLLSMALAFFAGESLALVVVAAAVYSLGVQGVGILNQARAMALDPARSSRLNTIFVFNNFVCGAIGSAASGFIWAWAGWLGICAAAVMVILIALVCWRIGSRAS</sequence>
<evidence type="ECO:0000256" key="3">
    <source>
        <dbReference type="ARBA" id="ARBA00022989"/>
    </source>
</evidence>
<accession>A0ABX0IJH8</accession>
<dbReference type="InterPro" id="IPR020846">
    <property type="entry name" value="MFS_dom"/>
</dbReference>
<feature type="transmembrane region" description="Helical" evidence="5">
    <location>
        <begin position="324"/>
        <end position="344"/>
    </location>
</feature>
<dbReference type="Gene3D" id="1.20.1250.20">
    <property type="entry name" value="MFS general substrate transporter like domains"/>
    <property type="match status" value="1"/>
</dbReference>
<proteinExistence type="predicted"/>
<protein>
    <submittedName>
        <fullName evidence="7">MFS transporter</fullName>
    </submittedName>
</protein>
<dbReference type="SUPFAM" id="SSF103473">
    <property type="entry name" value="MFS general substrate transporter"/>
    <property type="match status" value="1"/>
</dbReference>